<reference evidence="16 17" key="1">
    <citation type="submission" date="2012-12" db="EMBL/GenBank/DDBJ databases">
        <title>Novel taxa of Listeriaceae from agricultural environments in the United States.</title>
        <authorList>
            <person name="den Bakker H.C."/>
            <person name="Allred A."/>
            <person name="Warchocki S."/>
            <person name="Wright E.M."/>
            <person name="Burrell A."/>
            <person name="Nightingale K.K."/>
            <person name="Kephart D."/>
            <person name="Wiedmann M."/>
        </authorList>
    </citation>
    <scope>NUCLEOTIDE SEQUENCE [LARGE SCALE GENOMIC DNA]</scope>
    <source>
        <strain evidence="16 17">FSL F6-1037</strain>
    </source>
</reference>
<keyword evidence="5 12" id="KW-0732">Signal</keyword>
<evidence type="ECO:0000256" key="14">
    <source>
        <dbReference type="SAM" id="SignalP"/>
    </source>
</evidence>
<evidence type="ECO:0000313" key="16">
    <source>
        <dbReference type="EMBL" id="EUJ41809.1"/>
    </source>
</evidence>
<feature type="compositionally biased region" description="Basic residues" evidence="13">
    <location>
        <begin position="285"/>
        <end position="297"/>
    </location>
</feature>
<keyword evidence="8 12" id="KW-0472">Membrane</keyword>
<gene>
    <name evidence="12" type="primary">yidC</name>
    <name evidence="16" type="ORF">BCAMP_02155</name>
</gene>
<dbReference type="PROSITE" id="PS51257">
    <property type="entry name" value="PROKAR_LIPOPROTEIN"/>
    <property type="match status" value="1"/>
</dbReference>
<dbReference type="InterPro" id="IPR047196">
    <property type="entry name" value="YidC_ALB_C"/>
</dbReference>
<dbReference type="GO" id="GO:0051205">
    <property type="term" value="P:protein insertion into membrane"/>
    <property type="evidence" value="ECO:0007669"/>
    <property type="project" value="TreeGrafter"/>
</dbReference>
<name>W7CQB3_9LIST</name>
<dbReference type="NCBIfam" id="TIGR03592">
    <property type="entry name" value="yidC_oxa1_cterm"/>
    <property type="match status" value="1"/>
</dbReference>
<evidence type="ECO:0000256" key="4">
    <source>
        <dbReference type="ARBA" id="ARBA00022692"/>
    </source>
</evidence>
<feature type="region of interest" description="Disordered" evidence="13">
    <location>
        <begin position="263"/>
        <end position="297"/>
    </location>
</feature>
<evidence type="ECO:0000256" key="2">
    <source>
        <dbReference type="ARBA" id="ARBA00022448"/>
    </source>
</evidence>
<evidence type="ECO:0000256" key="7">
    <source>
        <dbReference type="ARBA" id="ARBA00022989"/>
    </source>
</evidence>
<feature type="transmembrane region" description="Helical" evidence="12">
    <location>
        <begin position="204"/>
        <end position="226"/>
    </location>
</feature>
<evidence type="ECO:0000313" key="17">
    <source>
        <dbReference type="Proteomes" id="UP000019243"/>
    </source>
</evidence>
<evidence type="ECO:0000256" key="1">
    <source>
        <dbReference type="ARBA" id="ARBA00004651"/>
    </source>
</evidence>
<keyword evidence="2 12" id="KW-0813">Transport</keyword>
<dbReference type="PATRIC" id="fig|1265861.3.peg.416"/>
<dbReference type="HAMAP" id="MF_01811">
    <property type="entry name" value="YidC_type2"/>
    <property type="match status" value="1"/>
</dbReference>
<evidence type="ECO:0000256" key="9">
    <source>
        <dbReference type="ARBA" id="ARBA00023139"/>
    </source>
</evidence>
<keyword evidence="17" id="KW-1185">Reference proteome</keyword>
<dbReference type="InterPro" id="IPR028055">
    <property type="entry name" value="YidC/Oxa/ALB_C"/>
</dbReference>
<evidence type="ECO:0000256" key="10">
    <source>
        <dbReference type="ARBA" id="ARBA00023186"/>
    </source>
</evidence>
<dbReference type="EMBL" id="AODH01000008">
    <property type="protein sequence ID" value="EUJ41809.1"/>
    <property type="molecule type" value="Genomic_DNA"/>
</dbReference>
<dbReference type="GO" id="GO:0015031">
    <property type="term" value="P:protein transport"/>
    <property type="evidence" value="ECO:0007669"/>
    <property type="project" value="UniProtKB-KW"/>
</dbReference>
<evidence type="ECO:0000256" key="8">
    <source>
        <dbReference type="ARBA" id="ARBA00023136"/>
    </source>
</evidence>
<keyword evidence="4 12" id="KW-0812">Transmembrane</keyword>
<feature type="compositionally biased region" description="Basic and acidic residues" evidence="13">
    <location>
        <begin position="263"/>
        <end position="275"/>
    </location>
</feature>
<comment type="function">
    <text evidence="12">Required for the insertion and/or proper folding and/or complex formation of integral membrane proteins into the membrane. Involved in integration of membrane proteins that insert both dependently and independently of the Sec translocase complex, as well as at least some lipoproteins.</text>
</comment>
<dbReference type="InterPro" id="IPR001708">
    <property type="entry name" value="YidC/ALB3/OXA1/COX18"/>
</dbReference>
<keyword evidence="3 12" id="KW-1003">Cell membrane</keyword>
<dbReference type="AlphaFoldDB" id="W7CQB3"/>
<evidence type="ECO:0000256" key="11">
    <source>
        <dbReference type="ARBA" id="ARBA00023288"/>
    </source>
</evidence>
<feature type="transmembrane region" description="Helical" evidence="12">
    <location>
        <begin position="175"/>
        <end position="192"/>
    </location>
</feature>
<comment type="subcellular location">
    <subcellularLocation>
        <location evidence="1 12">Cell membrane</location>
        <topology evidence="1 12">Multi-pass membrane protein</topology>
    </subcellularLocation>
</comment>
<dbReference type="Proteomes" id="UP000019243">
    <property type="component" value="Unassembled WGS sequence"/>
</dbReference>
<dbReference type="InterPro" id="IPR023060">
    <property type="entry name" value="YidC/YidC1/YidC2_Firmicutes"/>
</dbReference>
<evidence type="ECO:0000256" key="6">
    <source>
        <dbReference type="ARBA" id="ARBA00022927"/>
    </source>
</evidence>
<dbReference type="PANTHER" id="PTHR12428:SF65">
    <property type="entry name" value="CYTOCHROME C OXIDASE ASSEMBLY PROTEIN COX18, MITOCHONDRIAL"/>
    <property type="match status" value="1"/>
</dbReference>
<dbReference type="RefSeq" id="WP_035313244.1">
    <property type="nucleotide sequence ID" value="NZ_AODH01000008.1"/>
</dbReference>
<evidence type="ECO:0000256" key="3">
    <source>
        <dbReference type="ARBA" id="ARBA00022475"/>
    </source>
</evidence>
<dbReference type="CDD" id="cd20070">
    <property type="entry name" value="5TM_YidC_Alb3"/>
    <property type="match status" value="1"/>
</dbReference>
<feature type="domain" description="Membrane insertase YidC/Oxa/ALB C-terminal" evidence="15">
    <location>
        <begin position="65"/>
        <end position="252"/>
    </location>
</feature>
<proteinExistence type="inferred from homology"/>
<evidence type="ECO:0000256" key="5">
    <source>
        <dbReference type="ARBA" id="ARBA00022729"/>
    </source>
</evidence>
<comment type="similarity">
    <text evidence="12">Belongs to the OXA1/ALB3/YidC family. Type 2 subfamily.</text>
</comment>
<keyword evidence="10 12" id="KW-0143">Chaperone</keyword>
<evidence type="ECO:0000256" key="13">
    <source>
        <dbReference type="SAM" id="MobiDB-lite"/>
    </source>
</evidence>
<feature type="transmembrane region" description="Helical" evidence="12">
    <location>
        <begin position="65"/>
        <end position="85"/>
    </location>
</feature>
<dbReference type="GO" id="GO:0032977">
    <property type="term" value="F:membrane insertase activity"/>
    <property type="evidence" value="ECO:0007669"/>
    <property type="project" value="InterPro"/>
</dbReference>
<keyword evidence="6 12" id="KW-0653">Protein transport</keyword>
<feature type="transmembrane region" description="Helical" evidence="12">
    <location>
        <begin position="134"/>
        <end position="155"/>
    </location>
</feature>
<dbReference type="Pfam" id="PF02096">
    <property type="entry name" value="60KD_IMP"/>
    <property type="match status" value="1"/>
</dbReference>
<protein>
    <recommendedName>
        <fullName evidence="12">Membrane protein insertase YidC</fullName>
    </recommendedName>
    <alternativeName>
        <fullName evidence="12">Foldase YidC</fullName>
    </alternativeName>
    <alternativeName>
        <fullName evidence="12">Membrane integrase YidC</fullName>
    </alternativeName>
    <alternativeName>
        <fullName evidence="12">Membrane protein YidC</fullName>
    </alternativeName>
</protein>
<evidence type="ECO:0000256" key="12">
    <source>
        <dbReference type="HAMAP-Rule" id="MF_01811"/>
    </source>
</evidence>
<keyword evidence="7 12" id="KW-1133">Transmembrane helix</keyword>
<evidence type="ECO:0000259" key="15">
    <source>
        <dbReference type="Pfam" id="PF02096"/>
    </source>
</evidence>
<accession>W7CQB3</accession>
<keyword evidence="9" id="KW-0564">Palmitate</keyword>
<dbReference type="PANTHER" id="PTHR12428">
    <property type="entry name" value="OXA1"/>
    <property type="match status" value="1"/>
</dbReference>
<organism evidence="16 17">
    <name type="scientific">Brochothrix campestris FSL F6-1037</name>
    <dbReference type="NCBI Taxonomy" id="1265861"/>
    <lineage>
        <taxon>Bacteria</taxon>
        <taxon>Bacillati</taxon>
        <taxon>Bacillota</taxon>
        <taxon>Bacilli</taxon>
        <taxon>Bacillales</taxon>
        <taxon>Listeriaceae</taxon>
        <taxon>Brochothrix</taxon>
    </lineage>
</organism>
<dbReference type="GO" id="GO:0005886">
    <property type="term" value="C:plasma membrane"/>
    <property type="evidence" value="ECO:0007669"/>
    <property type="project" value="UniProtKB-SubCell"/>
</dbReference>
<dbReference type="PRINTS" id="PR00701">
    <property type="entry name" value="60KDINNERMP"/>
</dbReference>
<feature type="transmembrane region" description="Helical" evidence="12">
    <location>
        <begin position="232"/>
        <end position="250"/>
    </location>
</feature>
<sequence>MKANKKWLLLLMMVSLVLVLSACSPTAGAASNPVDANTTGFWSHYIVFPISWLILKLSALAGNSYGMGIILITILIRLLILPLMVKQLRSQRNMMKLQPKIKEIQAKYKSKDRDTQMLLQQETMALYKENNVNPLAGCFPMLIQMPVLFGLYAAIRRTEVLETGTFLWFNLGQADHMHILPILAAITTFLSTKLSMMSQPKQEGAMASQMSMMLYVMPAFILFAGWSLPSALALYWVIGNIFMAVQTLVINNPFKIRREMAEEQAKLDAEKRRTEQMSLKQQPSTKKKAKKEKNKFS</sequence>
<dbReference type="STRING" id="1265861.BCAMP_02155"/>
<comment type="caution">
    <text evidence="16">The sequence shown here is derived from an EMBL/GenBank/DDBJ whole genome shotgun (WGS) entry which is preliminary data.</text>
</comment>
<feature type="signal peptide" evidence="14">
    <location>
        <begin position="1"/>
        <end position="29"/>
    </location>
</feature>
<feature type="chain" id="PRO_5008977831" description="Membrane protein insertase YidC" evidence="14">
    <location>
        <begin position="30"/>
        <end position="297"/>
    </location>
</feature>
<keyword evidence="11 12" id="KW-0449">Lipoprotein</keyword>